<proteinExistence type="predicted"/>
<dbReference type="PANTHER" id="PTHR45954:SF1">
    <property type="entry name" value="LD33695P"/>
    <property type="match status" value="1"/>
</dbReference>
<dbReference type="SUPFAM" id="SSF48452">
    <property type="entry name" value="TPR-like"/>
    <property type="match status" value="1"/>
</dbReference>
<reference evidence="6 7" key="1">
    <citation type="journal article" date="2023" name="BMC Biol.">
        <title>The compact genome of the sponge Oopsacas minuta (Hexactinellida) is lacking key metazoan core genes.</title>
        <authorList>
            <person name="Santini S."/>
            <person name="Schenkelaars Q."/>
            <person name="Jourda C."/>
            <person name="Duchesne M."/>
            <person name="Belahbib H."/>
            <person name="Rocher C."/>
            <person name="Selva M."/>
            <person name="Riesgo A."/>
            <person name="Vervoort M."/>
            <person name="Leys S.P."/>
            <person name="Kodjabachian L."/>
            <person name="Le Bivic A."/>
            <person name="Borchiellini C."/>
            <person name="Claverie J.M."/>
            <person name="Renard E."/>
        </authorList>
    </citation>
    <scope>NUCLEOTIDE SEQUENCE [LARGE SCALE GENOMIC DNA]</scope>
    <source>
        <strain evidence="6">SPO-2</strain>
    </source>
</reference>
<feature type="repeat" description="TPR" evidence="4">
    <location>
        <begin position="11"/>
        <end position="44"/>
    </location>
</feature>
<evidence type="ECO:0000256" key="5">
    <source>
        <dbReference type="SAM" id="MobiDB-lite"/>
    </source>
</evidence>
<dbReference type="InterPro" id="IPR011990">
    <property type="entry name" value="TPR-like_helical_dom_sf"/>
</dbReference>
<dbReference type="Proteomes" id="UP001165289">
    <property type="component" value="Unassembled WGS sequence"/>
</dbReference>
<dbReference type="GO" id="GO:0005092">
    <property type="term" value="F:GDP-dissociation inhibitor activity"/>
    <property type="evidence" value="ECO:0007669"/>
    <property type="project" value="TreeGrafter"/>
</dbReference>
<comment type="subcellular location">
    <subcellularLocation>
        <location evidence="1">Cytoplasm</location>
    </subcellularLocation>
</comment>
<dbReference type="GO" id="GO:0000132">
    <property type="term" value="P:establishment of mitotic spindle orientation"/>
    <property type="evidence" value="ECO:0007669"/>
    <property type="project" value="TreeGrafter"/>
</dbReference>
<dbReference type="Pfam" id="PF00515">
    <property type="entry name" value="TPR_1"/>
    <property type="match status" value="1"/>
</dbReference>
<feature type="compositionally biased region" description="Basic and acidic residues" evidence="5">
    <location>
        <begin position="214"/>
        <end position="224"/>
    </location>
</feature>
<feature type="compositionally biased region" description="Polar residues" evidence="5">
    <location>
        <begin position="225"/>
        <end position="241"/>
    </location>
</feature>
<dbReference type="InterPro" id="IPR052386">
    <property type="entry name" value="GPSM"/>
</dbReference>
<name>A0AAV7K7X9_9METZ</name>
<evidence type="ECO:0000256" key="2">
    <source>
        <dbReference type="ARBA" id="ARBA00022490"/>
    </source>
</evidence>
<dbReference type="AlphaFoldDB" id="A0AAV7K7X9"/>
<dbReference type="EMBL" id="JAKMXF010000111">
    <property type="protein sequence ID" value="KAI6657284.1"/>
    <property type="molecule type" value="Genomic_DNA"/>
</dbReference>
<feature type="region of interest" description="Disordered" evidence="5">
    <location>
        <begin position="214"/>
        <end position="260"/>
    </location>
</feature>
<dbReference type="Pfam" id="PF13424">
    <property type="entry name" value="TPR_12"/>
    <property type="match status" value="1"/>
</dbReference>
<evidence type="ECO:0000256" key="1">
    <source>
        <dbReference type="ARBA" id="ARBA00004496"/>
    </source>
</evidence>
<protein>
    <submittedName>
        <fullName evidence="6">Tetratricopeptide repeat protein 28</fullName>
    </submittedName>
</protein>
<dbReference type="PANTHER" id="PTHR45954">
    <property type="entry name" value="LD33695P"/>
    <property type="match status" value="1"/>
</dbReference>
<accession>A0AAV7K7X9</accession>
<sequence>MNYLKDKFGVARAYTNLANTHMLLQDYDKAIDFYEKRLTLSKEHQDLAAKGRTICSIGNCLQAMRQLDKSIEFYSSAMKVAEELGDHIGKAIVFGNLGTTYLFKGDCTNSLSCYRQEHELMVGLKNFKGRIKALDSLWLAYEQEESYENAMQTLEQMISLLDAARGYEAELQCVIMEKERLQHFFRVEKDISKGKNNSLLKRFKTTSIKQMFKKDSISSPKLERGTSSPKNPHTRSSYQGKSSKKVNSEEHRIRRHNSLTDAKDLAEIQEALGRYKNKSISTVYNSHPIQCHTDEHIQELIISPSTELMGLLYMTDSYPNSEQIISKFDQNSFEEDDIYASYGSKTNHYTHFCLVSAVLAKLDTNGDVVDNEGDLCKKGMAFLSEWNGWILCQQHIFDSSLFSISADAQPKESDMI</sequence>
<gene>
    <name evidence="6" type="ORF">LOD99_32</name>
</gene>
<keyword evidence="3" id="KW-0677">Repeat</keyword>
<keyword evidence="2" id="KW-0963">Cytoplasm</keyword>
<dbReference type="InterPro" id="IPR019734">
    <property type="entry name" value="TPR_rpt"/>
</dbReference>
<keyword evidence="4" id="KW-0802">TPR repeat</keyword>
<evidence type="ECO:0000256" key="4">
    <source>
        <dbReference type="PROSITE-ProRule" id="PRU00339"/>
    </source>
</evidence>
<dbReference type="Gene3D" id="1.25.40.10">
    <property type="entry name" value="Tetratricopeptide repeat domain"/>
    <property type="match status" value="1"/>
</dbReference>
<organism evidence="6 7">
    <name type="scientific">Oopsacas minuta</name>
    <dbReference type="NCBI Taxonomy" id="111878"/>
    <lineage>
        <taxon>Eukaryota</taxon>
        <taxon>Metazoa</taxon>
        <taxon>Porifera</taxon>
        <taxon>Hexactinellida</taxon>
        <taxon>Hexasterophora</taxon>
        <taxon>Lyssacinosida</taxon>
        <taxon>Leucopsacidae</taxon>
        <taxon>Oopsacas</taxon>
    </lineage>
</organism>
<dbReference type="PROSITE" id="PS50005">
    <property type="entry name" value="TPR"/>
    <property type="match status" value="1"/>
</dbReference>
<evidence type="ECO:0000256" key="3">
    <source>
        <dbReference type="ARBA" id="ARBA00022737"/>
    </source>
</evidence>
<dbReference type="GO" id="GO:0005938">
    <property type="term" value="C:cell cortex"/>
    <property type="evidence" value="ECO:0007669"/>
    <property type="project" value="TreeGrafter"/>
</dbReference>
<dbReference type="SMART" id="SM00028">
    <property type="entry name" value="TPR"/>
    <property type="match status" value="3"/>
</dbReference>
<evidence type="ECO:0000313" key="6">
    <source>
        <dbReference type="EMBL" id="KAI6657284.1"/>
    </source>
</evidence>
<comment type="caution">
    <text evidence="6">The sequence shown here is derived from an EMBL/GenBank/DDBJ whole genome shotgun (WGS) entry which is preliminary data.</text>
</comment>
<keyword evidence="7" id="KW-1185">Reference proteome</keyword>
<dbReference type="GO" id="GO:0001965">
    <property type="term" value="F:G-protein alpha-subunit binding"/>
    <property type="evidence" value="ECO:0007669"/>
    <property type="project" value="TreeGrafter"/>
</dbReference>
<evidence type="ECO:0000313" key="7">
    <source>
        <dbReference type="Proteomes" id="UP001165289"/>
    </source>
</evidence>